<organism evidence="2 3">
    <name type="scientific">Candidatus Nitrosocaldus cavascurensis</name>
    <dbReference type="NCBI Taxonomy" id="2058097"/>
    <lineage>
        <taxon>Archaea</taxon>
        <taxon>Nitrososphaerota</taxon>
        <taxon>Nitrososphaeria</taxon>
        <taxon>Candidatus Nitrosocaldales</taxon>
        <taxon>Candidatus Nitrosocaldaceae</taxon>
        <taxon>Candidatus Nitrosocaldus</taxon>
    </lineage>
</organism>
<accession>A0A2K5AQI6</accession>
<dbReference type="PANTHER" id="PTHR34314">
    <property type="entry name" value="CRENARCHAEAL PROTEIN, PUTATIVE-RELATED"/>
    <property type="match status" value="1"/>
</dbReference>
<dbReference type="EMBL" id="LT981265">
    <property type="protein sequence ID" value="SPC33928.1"/>
    <property type="molecule type" value="Genomic_DNA"/>
</dbReference>
<keyword evidence="1" id="KW-0175">Coiled coil</keyword>
<dbReference type="SUPFAM" id="SSF52980">
    <property type="entry name" value="Restriction endonuclease-like"/>
    <property type="match status" value="1"/>
</dbReference>
<dbReference type="RefSeq" id="WP_103287301.1">
    <property type="nucleotide sequence ID" value="NZ_LT981265.1"/>
</dbReference>
<feature type="coiled-coil region" evidence="1">
    <location>
        <begin position="76"/>
        <end position="142"/>
    </location>
</feature>
<dbReference type="Gene3D" id="3.90.20.10">
    <property type="match status" value="1"/>
</dbReference>
<reference evidence="3" key="1">
    <citation type="submission" date="2018-01" db="EMBL/GenBank/DDBJ databases">
        <authorList>
            <person name="Kerou L M."/>
        </authorList>
    </citation>
    <scope>NUCLEOTIDE SEQUENCE [LARGE SCALE GENOMIC DNA]</scope>
    <source>
        <strain evidence="3">SCU2</strain>
    </source>
</reference>
<gene>
    <name evidence="2" type="ORF">NCAV_0747</name>
</gene>
<name>A0A2K5AQI6_9ARCH</name>
<dbReference type="PANTHER" id="PTHR34314:SF6">
    <property type="entry name" value="DUF3782 DOMAIN-CONTAINING PROTEIN"/>
    <property type="match status" value="1"/>
</dbReference>
<evidence type="ECO:0000313" key="2">
    <source>
        <dbReference type="EMBL" id="SPC33928.1"/>
    </source>
</evidence>
<dbReference type="Proteomes" id="UP000236248">
    <property type="component" value="Chromosome NCAV"/>
</dbReference>
<keyword evidence="3" id="KW-1185">Reference proteome</keyword>
<evidence type="ECO:0000313" key="3">
    <source>
        <dbReference type="Proteomes" id="UP000236248"/>
    </source>
</evidence>
<dbReference type="KEGG" id="ncv:NCAV_0747"/>
<protein>
    <recommendedName>
        <fullName evidence="4">DUF3782 domain-containing protein</fullName>
    </recommendedName>
</protein>
<dbReference type="GeneID" id="41594810"/>
<sequence length="278" mass="33142">MHSSKEELKKVLLNLLLEDVEFRHAVAGAIGYKEILDRIAKVDEDMNKRFLEMEEKMNKRFLEMEEKMNKRFLEMEERVNARFLKVEEDIKELRKDLNDLRRDMQEGFKRHDEEFAKVWKSIEDLRRDMQEGFKRHDRLIQELSISIGSLGRRTGKDMERLILNIYRDQLMQLGIDKDKARRFEYIDKEGLYGLKGKRYEFDIIVSNSHADILEIKNRVAEDDVVTFYEKVNSIKPVIEREYGSIKRLVTVSIHIDREALTKAKELGIECIYGYMVRG</sequence>
<evidence type="ECO:0008006" key="4">
    <source>
        <dbReference type="Google" id="ProtNLM"/>
    </source>
</evidence>
<proteinExistence type="predicted"/>
<evidence type="ECO:0000256" key="1">
    <source>
        <dbReference type="SAM" id="Coils"/>
    </source>
</evidence>
<dbReference type="InterPro" id="IPR011335">
    <property type="entry name" value="Restrct_endonuc-II-like"/>
</dbReference>
<dbReference type="AlphaFoldDB" id="A0A2K5AQI6"/>